<dbReference type="InterPro" id="IPR005174">
    <property type="entry name" value="KIB1-4_b-propeller"/>
</dbReference>
<evidence type="ECO:0000259" key="1">
    <source>
        <dbReference type="Pfam" id="PF03478"/>
    </source>
</evidence>
<reference evidence="2" key="1">
    <citation type="submission" date="2015-06" db="UniProtKB">
        <authorList>
            <consortium name="EnsemblPlants"/>
        </authorList>
    </citation>
    <scope>IDENTIFICATION</scope>
</reference>
<sequence>MRCKEGESGNRPDAPQLTIIKQAHRLAKEKRNIMDETSRVKGRTHHSRERGRAQKWITAERRFGAQAHLHPIWCRNPNARSLTHMAAGDGSTQRTSSVAGQWSDLPHDLLAMVYLRHLYCPHDGTVLPRVLLPSKAAARCFIGGYDGGWVALSEWPLGIVNLFSGAQVPLPVEQRRIVRERGDLRKVIFSQAPTSSGCILAAITDKPGVAICKVGCPEKGWITQELRGHERLMDITFYNGELYGITRHGDRLVKNRRSRPYSDEYPKYIIVLDGKLLLVQRTLWEWPPNNMSFFRVDQLVHSDSNTRKRSYDYKWEDMTSLGDYALFLGPMCSKAMRVPTDGRGSLKRNHIYYSHHRCLRRKDQIPDGAKLFHASLDSNGDRVYYMEEESTGNNMEGIKSVRYYVRSDLHPPMWLLPPNI</sequence>
<feature type="domain" description="KIB1-4 beta-propeller" evidence="1">
    <location>
        <begin position="126"/>
        <end position="360"/>
    </location>
</feature>
<dbReference type="PANTHER" id="PTHR33110">
    <property type="entry name" value="F-BOX/KELCH-REPEAT PROTEIN-RELATED"/>
    <property type="match status" value="1"/>
</dbReference>
<name>N1QZZ6_AEGTA</name>
<dbReference type="Pfam" id="PF03478">
    <property type="entry name" value="Beta-prop_KIB1-4"/>
    <property type="match status" value="1"/>
</dbReference>
<dbReference type="ExpressionAtlas" id="N1QZZ6">
    <property type="expression patterns" value="baseline"/>
</dbReference>
<proteinExistence type="predicted"/>
<dbReference type="AlphaFoldDB" id="N1QZZ6"/>
<evidence type="ECO:0000313" key="2">
    <source>
        <dbReference type="EnsemblPlants" id="EMT16947"/>
    </source>
</evidence>
<organism evidence="2">
    <name type="scientific">Aegilops tauschii</name>
    <name type="common">Tausch's goatgrass</name>
    <name type="synonym">Aegilops squarrosa</name>
    <dbReference type="NCBI Taxonomy" id="37682"/>
    <lineage>
        <taxon>Eukaryota</taxon>
        <taxon>Viridiplantae</taxon>
        <taxon>Streptophyta</taxon>
        <taxon>Embryophyta</taxon>
        <taxon>Tracheophyta</taxon>
        <taxon>Spermatophyta</taxon>
        <taxon>Magnoliopsida</taxon>
        <taxon>Liliopsida</taxon>
        <taxon>Poales</taxon>
        <taxon>Poaceae</taxon>
        <taxon>BOP clade</taxon>
        <taxon>Pooideae</taxon>
        <taxon>Triticodae</taxon>
        <taxon>Triticeae</taxon>
        <taxon>Triticinae</taxon>
        <taxon>Aegilops</taxon>
    </lineage>
</organism>
<dbReference type="EnsemblPlants" id="EMT16947">
    <property type="protein sequence ID" value="EMT16947"/>
    <property type="gene ID" value="F775_12776"/>
</dbReference>
<dbReference type="PANTHER" id="PTHR33110:SF38">
    <property type="entry name" value="DUF295 DOMAIN-CONTAINING PROTEIN"/>
    <property type="match status" value="1"/>
</dbReference>
<accession>N1QZZ6</accession>
<protein>
    <recommendedName>
        <fullName evidence="1">KIB1-4 beta-propeller domain-containing protein</fullName>
    </recommendedName>
</protein>